<dbReference type="InterPro" id="IPR009060">
    <property type="entry name" value="UBA-like_sf"/>
</dbReference>
<feature type="binding site" evidence="13">
    <location>
        <position position="197"/>
    </location>
    <ligand>
        <name>Zn(2+)</name>
        <dbReference type="ChEBI" id="CHEBI:29105"/>
    </ligand>
</feature>
<dbReference type="FunFam" id="1.10.8.10:FF:000003">
    <property type="entry name" value="UV excision repair protein RAD23 homolog"/>
    <property type="match status" value="1"/>
</dbReference>
<evidence type="ECO:0000256" key="1">
    <source>
        <dbReference type="ARBA" id="ARBA00000707"/>
    </source>
</evidence>
<keyword evidence="5" id="KW-0677">Repeat</keyword>
<evidence type="ECO:0000256" key="14">
    <source>
        <dbReference type="PROSITE-ProRule" id="PRU00502"/>
    </source>
</evidence>
<reference evidence="20" key="3">
    <citation type="submission" date="2021-02" db="UniProtKB">
        <authorList>
            <consortium name="EnsemblMetazoa"/>
        </authorList>
    </citation>
    <scope>IDENTIFICATION</scope>
    <source>
        <strain evidence="20">USDA</strain>
    </source>
</reference>
<dbReference type="EC" id="3.4.19.12" evidence="11 15"/>
<gene>
    <name evidence="20" type="primary">8236681</name>
    <name evidence="19" type="ORF">Phum_PHUM169870</name>
</gene>
<dbReference type="GO" id="GO:0008270">
    <property type="term" value="F:zinc ion binding"/>
    <property type="evidence" value="ECO:0007669"/>
    <property type="project" value="UniProtKB-UniRule"/>
</dbReference>
<dbReference type="InterPro" id="IPR018200">
    <property type="entry name" value="USP_CS"/>
</dbReference>
<dbReference type="GeneID" id="8236681"/>
<dbReference type="FunCoup" id="E0VFY2">
    <property type="interactions" value="1982"/>
</dbReference>
<keyword evidence="10 11" id="KW-0862">Zinc</keyword>
<dbReference type="InterPro" id="IPR038765">
    <property type="entry name" value="Papain-like_cys_pep_sf"/>
</dbReference>
<comment type="similarity">
    <text evidence="2 11 15">Belongs to the peptidase C19 family.</text>
</comment>
<dbReference type="Pfam" id="PF17807">
    <property type="entry name" value="zf-UBP_var"/>
    <property type="match status" value="1"/>
</dbReference>
<evidence type="ECO:0000313" key="21">
    <source>
        <dbReference type="Proteomes" id="UP000009046"/>
    </source>
</evidence>
<keyword evidence="4 11" id="KW-0479">Metal-binding</keyword>
<dbReference type="PIRSF" id="PIRSF016308">
    <property type="entry name" value="UBP"/>
    <property type="match status" value="1"/>
</dbReference>
<accession>E0VFY2</accession>
<dbReference type="PANTHER" id="PTHR21646">
    <property type="entry name" value="UBIQUITIN CARBOXYL-TERMINAL HYDROLASE"/>
    <property type="match status" value="1"/>
</dbReference>
<evidence type="ECO:0000256" key="3">
    <source>
        <dbReference type="ARBA" id="ARBA00022670"/>
    </source>
</evidence>
<dbReference type="RefSeq" id="XP_002425026.1">
    <property type="nucleotide sequence ID" value="XM_002424981.1"/>
</dbReference>
<dbReference type="CDD" id="cd02658">
    <property type="entry name" value="Peptidase_C19B"/>
    <property type="match status" value="1"/>
</dbReference>
<dbReference type="GO" id="GO:0016579">
    <property type="term" value="P:protein deubiquitination"/>
    <property type="evidence" value="ECO:0007669"/>
    <property type="project" value="InterPro"/>
</dbReference>
<keyword evidence="8 11" id="KW-0378">Hydrolase</keyword>
<dbReference type="PROSITE" id="PS50235">
    <property type="entry name" value="USP_3"/>
    <property type="match status" value="1"/>
</dbReference>
<reference evidence="19" key="1">
    <citation type="submission" date="2007-04" db="EMBL/GenBank/DDBJ databases">
        <title>Annotation of Pediculus humanus corporis strain USDA.</title>
        <authorList>
            <person name="Kirkness E."/>
            <person name="Hannick L."/>
            <person name="Hass B."/>
            <person name="Bruggner R."/>
            <person name="Lawson D."/>
            <person name="Bidwell S."/>
            <person name="Joardar V."/>
            <person name="Caler E."/>
            <person name="Walenz B."/>
            <person name="Inman J."/>
            <person name="Schobel S."/>
            <person name="Galinsky K."/>
            <person name="Amedeo P."/>
            <person name="Strausberg R."/>
        </authorList>
    </citation>
    <scope>NUCLEOTIDE SEQUENCE</scope>
    <source>
        <strain evidence="19">USDA</strain>
    </source>
</reference>
<evidence type="ECO:0000256" key="10">
    <source>
        <dbReference type="ARBA" id="ARBA00022833"/>
    </source>
</evidence>
<evidence type="ECO:0000256" key="6">
    <source>
        <dbReference type="ARBA" id="ARBA00022771"/>
    </source>
</evidence>
<dbReference type="FunFam" id="3.30.40.10:FF:000026">
    <property type="entry name" value="Ubiquitin carboxyl-terminal hydrolase"/>
    <property type="match status" value="1"/>
</dbReference>
<dbReference type="OMA" id="FVPCEHT"/>
<dbReference type="Gene3D" id="3.30.40.10">
    <property type="entry name" value="Zinc/RING finger domain, C3HC4 (zinc finger)"/>
    <property type="match status" value="2"/>
</dbReference>
<evidence type="ECO:0000256" key="9">
    <source>
        <dbReference type="ARBA" id="ARBA00022807"/>
    </source>
</evidence>
<feature type="domain" description="USP" evidence="17">
    <location>
        <begin position="327"/>
        <end position="806"/>
    </location>
</feature>
<keyword evidence="9 11" id="KW-0788">Thiol protease</keyword>
<feature type="active site" description="Proton acceptor" evidence="12">
    <location>
        <position position="768"/>
    </location>
</feature>
<dbReference type="SMART" id="SM00165">
    <property type="entry name" value="UBA"/>
    <property type="match status" value="2"/>
</dbReference>
<evidence type="ECO:0000313" key="19">
    <source>
        <dbReference type="EMBL" id="EEB12288.1"/>
    </source>
</evidence>
<dbReference type="KEGG" id="phu:Phum_PHUM169870"/>
<dbReference type="OrthoDB" id="361536at2759"/>
<proteinExistence type="inferred from homology"/>
<dbReference type="Gene3D" id="1.10.8.10">
    <property type="entry name" value="DNA helicase RuvA subunit, C-terminal domain"/>
    <property type="match status" value="2"/>
</dbReference>
<dbReference type="CTD" id="8236681"/>
<dbReference type="PROSITE" id="PS00972">
    <property type="entry name" value="USP_1"/>
    <property type="match status" value="1"/>
</dbReference>
<dbReference type="InterPro" id="IPR001394">
    <property type="entry name" value="Peptidase_C19_UCH"/>
</dbReference>
<dbReference type="GO" id="GO:0006508">
    <property type="term" value="P:proteolysis"/>
    <property type="evidence" value="ECO:0007669"/>
    <property type="project" value="UniProtKB-KW"/>
</dbReference>
<evidence type="ECO:0000313" key="20">
    <source>
        <dbReference type="EnsemblMetazoa" id="PHUM169870-PA"/>
    </source>
</evidence>
<dbReference type="HOGENOM" id="CLU_009884_1_0_1"/>
<dbReference type="VEuPathDB" id="VectorBase:PHUM169870"/>
<dbReference type="EnsemblMetazoa" id="PHUM169870-RA">
    <property type="protein sequence ID" value="PHUM169870-PA"/>
    <property type="gene ID" value="PHUM169870"/>
</dbReference>
<dbReference type="SUPFAM" id="SSF57850">
    <property type="entry name" value="RING/U-box"/>
    <property type="match status" value="1"/>
</dbReference>
<dbReference type="CDD" id="cd14386">
    <property type="entry name" value="UBA2_UBP5"/>
    <property type="match status" value="1"/>
</dbReference>
<dbReference type="STRING" id="121224.E0VFY2"/>
<evidence type="ECO:0000256" key="5">
    <source>
        <dbReference type="ARBA" id="ARBA00022737"/>
    </source>
</evidence>
<dbReference type="PROSITE" id="PS00973">
    <property type="entry name" value="USP_2"/>
    <property type="match status" value="1"/>
</dbReference>
<dbReference type="Pfam" id="PF00443">
    <property type="entry name" value="UCH"/>
    <property type="match status" value="1"/>
</dbReference>
<dbReference type="EMBL" id="DS235129">
    <property type="protein sequence ID" value="EEB12288.1"/>
    <property type="molecule type" value="Genomic_DNA"/>
</dbReference>
<keyword evidence="3 11" id="KW-0645">Protease</keyword>
<evidence type="ECO:0000259" key="18">
    <source>
        <dbReference type="PROSITE" id="PS50271"/>
    </source>
</evidence>
<dbReference type="GO" id="GO:0004843">
    <property type="term" value="F:cysteine-type deubiquitinase activity"/>
    <property type="evidence" value="ECO:0007669"/>
    <property type="project" value="UniProtKB-UniRule"/>
</dbReference>
<evidence type="ECO:0000259" key="17">
    <source>
        <dbReference type="PROSITE" id="PS50235"/>
    </source>
</evidence>
<dbReference type="SUPFAM" id="SSF54001">
    <property type="entry name" value="Cysteine proteinases"/>
    <property type="match status" value="1"/>
</dbReference>
<dbReference type="Pfam" id="PF00627">
    <property type="entry name" value="UBA"/>
    <property type="match status" value="1"/>
</dbReference>
<evidence type="ECO:0000256" key="7">
    <source>
        <dbReference type="ARBA" id="ARBA00022786"/>
    </source>
</evidence>
<dbReference type="PROSITE" id="PS50271">
    <property type="entry name" value="ZF_UBP"/>
    <property type="match status" value="1"/>
</dbReference>
<evidence type="ECO:0000256" key="12">
    <source>
        <dbReference type="PIRSR" id="PIRSR016308-1"/>
    </source>
</evidence>
<dbReference type="SUPFAM" id="SSF46934">
    <property type="entry name" value="UBA-like"/>
    <property type="match status" value="1"/>
</dbReference>
<dbReference type="InterPro" id="IPR001607">
    <property type="entry name" value="Znf_UBP"/>
</dbReference>
<dbReference type="PROSITE" id="PS50030">
    <property type="entry name" value="UBA"/>
    <property type="match status" value="1"/>
</dbReference>
<feature type="active site" description="Nucleophile" evidence="12">
    <location>
        <position position="336"/>
    </location>
</feature>
<dbReference type="Gene3D" id="3.90.70.10">
    <property type="entry name" value="Cysteine proteinases"/>
    <property type="match status" value="1"/>
</dbReference>
<dbReference type="PANTHER" id="PTHR21646:SF10">
    <property type="entry name" value="UBIQUITIN CARBOXYL-TERMINAL HYDROLASE 14"/>
    <property type="match status" value="1"/>
</dbReference>
<evidence type="ECO:0000256" key="11">
    <source>
        <dbReference type="PIRNR" id="PIRNR016308"/>
    </source>
</evidence>
<feature type="domain" description="UBP-type" evidence="18">
    <location>
        <begin position="173"/>
        <end position="284"/>
    </location>
</feature>
<dbReference type="InterPro" id="IPR016652">
    <property type="entry name" value="Ubiquitinyl_hydrolase"/>
</dbReference>
<feature type="domain" description="UBA" evidence="16">
    <location>
        <begin position="693"/>
        <end position="733"/>
    </location>
</feature>
<reference evidence="19" key="2">
    <citation type="submission" date="2007-04" db="EMBL/GenBank/DDBJ databases">
        <title>The genome of the human body louse.</title>
        <authorList>
            <consortium name="The Human Body Louse Genome Consortium"/>
            <person name="Kirkness E."/>
            <person name="Walenz B."/>
            <person name="Hass B."/>
            <person name="Bruggner R."/>
            <person name="Strausberg R."/>
        </authorList>
    </citation>
    <scope>NUCLEOTIDE SEQUENCE</scope>
    <source>
        <strain evidence="19">USDA</strain>
    </source>
</reference>
<keyword evidence="7 11" id="KW-0833">Ubl conjugation pathway</keyword>
<sequence>MVQSEFLLPHLSNVRIPNKHDKIYKDECLLSYDTPESETGLYISLTSFMGFGKDYVDLYYNKTKHAVFLHYLRTKTELPSDHQGDAGGPDKKITRLAIGLEGGFDVDADKKKYTFIDNYSIVILPNYETISIRDPNLPEIIKIAAQEIIDATSALKMAELSALTGTWDGEQRFVTKHASNLVQLNNGKKIPLSGWKCEKCDLTQNLWLNLTDGAILCGRKYHDGSGGNNHAVQHSKETGYPLAVKLGTITKEGKGDVYSYDESENDMVDNPYLIQHLLHFGIDVSQLEKTEKTMVELELDLNQKIGEWSICQELGSTLIPAYGPGRTGMVNLGNSCYLNSVMQVIFSIPGFIRRFVDESPKIMESLDYFDDPAYNFVVQMSKLGFGLCSGKYSQPPPDNVEDKEQKGISPKMFKTIIGLENRDFASNQQQDAQEFFLHLINMLERHTHPDQNPSDCFKFQVEDKFQCNESKKVKYLYRNEYCLPIPIPVEKAINKTEVLEYERKKGEALAKGQKLDPDAIVRPCITFSSCIKAFSQPEIIEKFYSSAINGETTASKTTRLSSFPEYLLLHLKKFFVNSEYQASKLDVAVEMPDTLDLSEIKGCGQQPNEELLPDVVENPPQPVLDEQVLSKLLILGFNVEGAKRAVYFTTKNNISTEQHLEDSMEWIKVHMKDPDFENPFVPPGISSNQTPFKPDETSISQIMDMGFTREQAMRALKKTNNNIDAACDWILEHFDDVISQPESSDRNSTCYKLRAFISHMGTSSMVGHYVCHILKDGQWIIYNDNKVALSECPPKELGYLYLYEQIKSSPQ</sequence>
<comment type="catalytic activity">
    <reaction evidence="1 11 15">
        <text>Thiol-dependent hydrolysis of ester, thioester, amide, peptide and isopeptide bonds formed by the C-terminal Gly of ubiquitin (a 76-residue protein attached to proteins as an intracellular targeting signal).</text>
        <dbReference type="EC" id="3.4.19.12"/>
    </reaction>
</comment>
<evidence type="ECO:0000256" key="8">
    <source>
        <dbReference type="ARBA" id="ARBA00022801"/>
    </source>
</evidence>
<dbReference type="Pfam" id="PF02148">
    <property type="entry name" value="zf-UBP"/>
    <property type="match status" value="1"/>
</dbReference>
<dbReference type="InterPro" id="IPR028889">
    <property type="entry name" value="USP"/>
</dbReference>
<evidence type="ECO:0000256" key="4">
    <source>
        <dbReference type="ARBA" id="ARBA00022723"/>
    </source>
</evidence>
<feature type="binding site" evidence="13">
    <location>
        <position position="230"/>
    </location>
    <ligand>
        <name>Zn(2+)</name>
        <dbReference type="ChEBI" id="CHEBI:29105"/>
    </ligand>
</feature>
<dbReference type="InterPro" id="IPR015940">
    <property type="entry name" value="UBA"/>
</dbReference>
<dbReference type="AlphaFoldDB" id="E0VFY2"/>
<keyword evidence="21" id="KW-1185">Reference proteome</keyword>
<dbReference type="InterPro" id="IPR013083">
    <property type="entry name" value="Znf_RING/FYVE/PHD"/>
</dbReference>
<dbReference type="InterPro" id="IPR050185">
    <property type="entry name" value="Ub_carboxyl-term_hydrolase"/>
</dbReference>
<evidence type="ECO:0000259" key="16">
    <source>
        <dbReference type="PROSITE" id="PS50030"/>
    </source>
</evidence>
<dbReference type="eggNOG" id="KOG0944">
    <property type="taxonomic scope" value="Eukaryota"/>
</dbReference>
<keyword evidence="6 14" id="KW-0863">Zinc-finger</keyword>
<dbReference type="MEROPS" id="C19.001"/>
<evidence type="ECO:0000256" key="2">
    <source>
        <dbReference type="ARBA" id="ARBA00009085"/>
    </source>
</evidence>
<feature type="binding site" evidence="13">
    <location>
        <position position="200"/>
    </location>
    <ligand>
        <name>Zn(2+)</name>
        <dbReference type="ChEBI" id="CHEBI:29105"/>
    </ligand>
</feature>
<name>E0VFY2_PEDHC</name>
<dbReference type="EMBL" id="AAZO01001976">
    <property type="status" value="NOT_ANNOTATED_CDS"/>
    <property type="molecule type" value="Genomic_DNA"/>
</dbReference>
<evidence type="ECO:0000256" key="13">
    <source>
        <dbReference type="PIRSR" id="PIRSR016308-3"/>
    </source>
</evidence>
<organism>
    <name type="scientific">Pediculus humanus subsp. corporis</name>
    <name type="common">Body louse</name>
    <dbReference type="NCBI Taxonomy" id="121224"/>
    <lineage>
        <taxon>Eukaryota</taxon>
        <taxon>Metazoa</taxon>
        <taxon>Ecdysozoa</taxon>
        <taxon>Arthropoda</taxon>
        <taxon>Hexapoda</taxon>
        <taxon>Insecta</taxon>
        <taxon>Pterygota</taxon>
        <taxon>Neoptera</taxon>
        <taxon>Paraneoptera</taxon>
        <taxon>Psocodea</taxon>
        <taxon>Troctomorpha</taxon>
        <taxon>Phthiraptera</taxon>
        <taxon>Anoplura</taxon>
        <taxon>Pediculidae</taxon>
        <taxon>Pediculus</taxon>
    </lineage>
</organism>
<protein>
    <recommendedName>
        <fullName evidence="11 15">Ubiquitin carboxyl-terminal hydrolase</fullName>
        <ecNumber evidence="11 15">3.4.19.12</ecNumber>
    </recommendedName>
</protein>
<dbReference type="InterPro" id="IPR041432">
    <property type="entry name" value="UBP13_Znf-UBP_var"/>
</dbReference>
<evidence type="ECO:0000256" key="15">
    <source>
        <dbReference type="RuleBase" id="RU366025"/>
    </source>
</evidence>
<dbReference type="SMART" id="SM00290">
    <property type="entry name" value="ZnF_UBP"/>
    <property type="match status" value="1"/>
</dbReference>
<dbReference type="Proteomes" id="UP000009046">
    <property type="component" value="Unassembled WGS sequence"/>
</dbReference>
<feature type="binding site" evidence="13">
    <location>
        <position position="217"/>
    </location>
    <ligand>
        <name>Zn(2+)</name>
        <dbReference type="ChEBI" id="CHEBI:29105"/>
    </ligand>
</feature>
<dbReference type="InParanoid" id="E0VFY2"/>